<dbReference type="AlphaFoldDB" id="X0VP36"/>
<evidence type="ECO:0000256" key="1">
    <source>
        <dbReference type="SAM" id="MobiDB-lite"/>
    </source>
</evidence>
<comment type="caution">
    <text evidence="2">The sequence shown here is derived from an EMBL/GenBank/DDBJ whole genome shotgun (WGS) entry which is preliminary data.</text>
</comment>
<feature type="compositionally biased region" description="Basic and acidic residues" evidence="1">
    <location>
        <begin position="207"/>
        <end position="224"/>
    </location>
</feature>
<feature type="non-terminal residue" evidence="2">
    <location>
        <position position="258"/>
    </location>
</feature>
<protein>
    <submittedName>
        <fullName evidence="2">Uncharacterized protein</fullName>
    </submittedName>
</protein>
<proteinExistence type="predicted"/>
<feature type="compositionally biased region" description="Gly residues" evidence="1">
    <location>
        <begin position="170"/>
        <end position="184"/>
    </location>
</feature>
<organism evidence="2">
    <name type="scientific">marine sediment metagenome</name>
    <dbReference type="NCBI Taxonomy" id="412755"/>
    <lineage>
        <taxon>unclassified sequences</taxon>
        <taxon>metagenomes</taxon>
        <taxon>ecological metagenomes</taxon>
    </lineage>
</organism>
<reference evidence="2" key="1">
    <citation type="journal article" date="2014" name="Front. Microbiol.">
        <title>High frequency of phylogenetically diverse reductive dehalogenase-homologous genes in deep subseafloor sedimentary metagenomes.</title>
        <authorList>
            <person name="Kawai M."/>
            <person name="Futagami T."/>
            <person name="Toyoda A."/>
            <person name="Takaki Y."/>
            <person name="Nishi S."/>
            <person name="Hori S."/>
            <person name="Arai W."/>
            <person name="Tsubouchi T."/>
            <person name="Morono Y."/>
            <person name="Uchiyama I."/>
            <person name="Ito T."/>
            <person name="Fujiyama A."/>
            <person name="Inagaki F."/>
            <person name="Takami H."/>
        </authorList>
    </citation>
    <scope>NUCLEOTIDE SEQUENCE</scope>
    <source>
        <strain evidence="2">Expedition CK06-06</strain>
    </source>
</reference>
<feature type="non-terminal residue" evidence="2">
    <location>
        <position position="1"/>
    </location>
</feature>
<accession>X0VP36</accession>
<feature type="region of interest" description="Disordered" evidence="1">
    <location>
        <begin position="162"/>
        <end position="188"/>
    </location>
</feature>
<feature type="region of interest" description="Disordered" evidence="1">
    <location>
        <begin position="203"/>
        <end position="258"/>
    </location>
</feature>
<dbReference type="EMBL" id="BARS01035564">
    <property type="protein sequence ID" value="GAG19965.1"/>
    <property type="molecule type" value="Genomic_DNA"/>
</dbReference>
<sequence>DPTPGEWEGNAYLGTVYNFRPDHLALLPNAVGACSWEDGAGLARNKKEADVEKKDEKKGGMATRLMKAMGNLGRVLGIKVNEMSHSDIHQELREAVKSKVNPGPTDFVFVQDVFDKHFIYGVDTNNESRLFKQGYANAADDSIELVGDAIEVKEQLDYVPVTNTAQDQDNGGGKGNSTATGGGPDMDRDKRVEALIAASEWGEDDREVLKGMSDEQFDRLEKGAESLQTSKRKKKKKDAGDGDGGGTDNAGAGDAGTP</sequence>
<feature type="compositionally biased region" description="Low complexity" evidence="1">
    <location>
        <begin position="249"/>
        <end position="258"/>
    </location>
</feature>
<evidence type="ECO:0000313" key="2">
    <source>
        <dbReference type="EMBL" id="GAG19965.1"/>
    </source>
</evidence>
<gene>
    <name evidence="2" type="ORF">S01H1_54781</name>
</gene>
<name>X0VP36_9ZZZZ</name>